<name>A0A453SAT0_AEGTS</name>
<reference evidence="2" key="5">
    <citation type="journal article" date="2021" name="G3 (Bethesda)">
        <title>Aegilops tauschii genome assembly Aet v5.0 features greater sequence contiguity and improved annotation.</title>
        <authorList>
            <person name="Wang L."/>
            <person name="Zhu T."/>
            <person name="Rodriguez J.C."/>
            <person name="Deal K.R."/>
            <person name="Dubcovsky J."/>
            <person name="McGuire P.E."/>
            <person name="Lux T."/>
            <person name="Spannagl M."/>
            <person name="Mayer K.F.X."/>
            <person name="Baldrich P."/>
            <person name="Meyers B.C."/>
            <person name="Huo N."/>
            <person name="Gu Y.Q."/>
            <person name="Zhou H."/>
            <person name="Devos K.M."/>
            <person name="Bennetzen J.L."/>
            <person name="Unver T."/>
            <person name="Budak H."/>
            <person name="Gulick P.J."/>
            <person name="Galiba G."/>
            <person name="Kalapos B."/>
            <person name="Nelson D.R."/>
            <person name="Li P."/>
            <person name="You F.M."/>
            <person name="Luo M.C."/>
            <person name="Dvorak J."/>
        </authorList>
    </citation>
    <scope>NUCLEOTIDE SEQUENCE [LARGE SCALE GENOMIC DNA]</scope>
    <source>
        <strain evidence="2">cv. AL8/78</strain>
    </source>
</reference>
<feature type="region of interest" description="Disordered" evidence="1">
    <location>
        <begin position="167"/>
        <end position="189"/>
    </location>
</feature>
<feature type="compositionally biased region" description="Gly residues" evidence="1">
    <location>
        <begin position="247"/>
        <end position="258"/>
    </location>
</feature>
<organism evidence="2 3">
    <name type="scientific">Aegilops tauschii subsp. strangulata</name>
    <name type="common">Goatgrass</name>
    <dbReference type="NCBI Taxonomy" id="200361"/>
    <lineage>
        <taxon>Eukaryota</taxon>
        <taxon>Viridiplantae</taxon>
        <taxon>Streptophyta</taxon>
        <taxon>Embryophyta</taxon>
        <taxon>Tracheophyta</taxon>
        <taxon>Spermatophyta</taxon>
        <taxon>Magnoliopsida</taxon>
        <taxon>Liliopsida</taxon>
        <taxon>Poales</taxon>
        <taxon>Poaceae</taxon>
        <taxon>BOP clade</taxon>
        <taxon>Pooideae</taxon>
        <taxon>Triticodae</taxon>
        <taxon>Triticeae</taxon>
        <taxon>Triticinae</taxon>
        <taxon>Aegilops</taxon>
    </lineage>
</organism>
<reference evidence="3" key="1">
    <citation type="journal article" date="2014" name="Science">
        <title>Ancient hybridizations among the ancestral genomes of bread wheat.</title>
        <authorList>
            <consortium name="International Wheat Genome Sequencing Consortium,"/>
            <person name="Marcussen T."/>
            <person name="Sandve S.R."/>
            <person name="Heier L."/>
            <person name="Spannagl M."/>
            <person name="Pfeifer M."/>
            <person name="Jakobsen K.S."/>
            <person name="Wulff B.B."/>
            <person name="Steuernagel B."/>
            <person name="Mayer K.F."/>
            <person name="Olsen O.A."/>
        </authorList>
    </citation>
    <scope>NUCLEOTIDE SEQUENCE [LARGE SCALE GENOMIC DNA]</scope>
    <source>
        <strain evidence="3">cv. AL8/78</strain>
    </source>
</reference>
<evidence type="ECO:0000256" key="1">
    <source>
        <dbReference type="SAM" id="MobiDB-lite"/>
    </source>
</evidence>
<sequence>GLQRRAAVNRPRQGPAAGAPQLVRAGDQHGEHHPQLVLRERPVHAGVQLPVPDGRRGDPALQPAGRPAAVQVRAGAHGAHPQGRGRQVLRLRDAAGGLGRQGGRVALQGPDGGGWRRAQDQHHDPRPAGAPAVGAAAVHGHLGRQEGVQGEDQALHPGLQAGVRALLHPRGRARRAERAGEEPGADGVAHGAVADDAVPVRQHVEQLAVVRAGLQRGQGPHRAARQGLADRLRLRVQVQQRRVEGAARGGAGGGGEQPVGGRDRPLPRRGSQGLQGWKRMILSGAALATCMIGLLF</sequence>
<evidence type="ECO:0000313" key="2">
    <source>
        <dbReference type="EnsemblPlants" id="AET7Gv20870700.4"/>
    </source>
</evidence>
<dbReference type="EnsemblPlants" id="AET7Gv20870700.4">
    <property type="protein sequence ID" value="AET7Gv20870700.4"/>
    <property type="gene ID" value="AET7Gv20870700"/>
</dbReference>
<accession>A0A453SAT0</accession>
<feature type="compositionally biased region" description="Basic and acidic residues" evidence="1">
    <location>
        <begin position="26"/>
        <end position="43"/>
    </location>
</feature>
<feature type="compositionally biased region" description="Basic and acidic residues" evidence="1">
    <location>
        <begin position="117"/>
        <end position="126"/>
    </location>
</feature>
<reference evidence="2" key="3">
    <citation type="journal article" date="2017" name="Nature">
        <title>Genome sequence of the progenitor of the wheat D genome Aegilops tauschii.</title>
        <authorList>
            <person name="Luo M.C."/>
            <person name="Gu Y.Q."/>
            <person name="Puiu D."/>
            <person name="Wang H."/>
            <person name="Twardziok S.O."/>
            <person name="Deal K.R."/>
            <person name="Huo N."/>
            <person name="Zhu T."/>
            <person name="Wang L."/>
            <person name="Wang Y."/>
            <person name="McGuire P.E."/>
            <person name="Liu S."/>
            <person name="Long H."/>
            <person name="Ramasamy R.K."/>
            <person name="Rodriguez J.C."/>
            <person name="Van S.L."/>
            <person name="Yuan L."/>
            <person name="Wang Z."/>
            <person name="Xia Z."/>
            <person name="Xiao L."/>
            <person name="Anderson O.D."/>
            <person name="Ouyang S."/>
            <person name="Liang Y."/>
            <person name="Zimin A.V."/>
            <person name="Pertea G."/>
            <person name="Qi P."/>
            <person name="Bennetzen J.L."/>
            <person name="Dai X."/>
            <person name="Dawson M.W."/>
            <person name="Muller H.G."/>
            <person name="Kugler K."/>
            <person name="Rivarola-Duarte L."/>
            <person name="Spannagl M."/>
            <person name="Mayer K.F.X."/>
            <person name="Lu F.H."/>
            <person name="Bevan M.W."/>
            <person name="Leroy P."/>
            <person name="Li P."/>
            <person name="You F.M."/>
            <person name="Sun Q."/>
            <person name="Liu Z."/>
            <person name="Lyons E."/>
            <person name="Wicker T."/>
            <person name="Salzberg S.L."/>
            <person name="Devos K.M."/>
            <person name="Dvorak J."/>
        </authorList>
    </citation>
    <scope>NUCLEOTIDE SEQUENCE [LARGE SCALE GENOMIC DNA]</scope>
    <source>
        <strain evidence="2">cv. AL8/78</strain>
    </source>
</reference>
<protein>
    <submittedName>
        <fullName evidence="2">Uncharacterized protein</fullName>
    </submittedName>
</protein>
<dbReference type="Gramene" id="AET7Gv20870700.4">
    <property type="protein sequence ID" value="AET7Gv20870700.4"/>
    <property type="gene ID" value="AET7Gv20870700"/>
</dbReference>
<evidence type="ECO:0000313" key="3">
    <source>
        <dbReference type="Proteomes" id="UP000015105"/>
    </source>
</evidence>
<feature type="region of interest" description="Disordered" evidence="1">
    <location>
        <begin position="1"/>
        <end position="132"/>
    </location>
</feature>
<proteinExistence type="predicted"/>
<feature type="region of interest" description="Disordered" evidence="1">
    <location>
        <begin position="242"/>
        <end position="273"/>
    </location>
</feature>
<reference evidence="2" key="4">
    <citation type="submission" date="2019-03" db="UniProtKB">
        <authorList>
            <consortium name="EnsemblPlants"/>
        </authorList>
    </citation>
    <scope>IDENTIFICATION</scope>
</reference>
<dbReference type="Proteomes" id="UP000015105">
    <property type="component" value="Chromosome 7D"/>
</dbReference>
<keyword evidence="3" id="KW-1185">Reference proteome</keyword>
<reference evidence="3" key="2">
    <citation type="journal article" date="2017" name="Nat. Plants">
        <title>The Aegilops tauschii genome reveals multiple impacts of transposons.</title>
        <authorList>
            <person name="Zhao G."/>
            <person name="Zou C."/>
            <person name="Li K."/>
            <person name="Wang K."/>
            <person name="Li T."/>
            <person name="Gao L."/>
            <person name="Zhang X."/>
            <person name="Wang H."/>
            <person name="Yang Z."/>
            <person name="Liu X."/>
            <person name="Jiang W."/>
            <person name="Mao L."/>
            <person name="Kong X."/>
            <person name="Jiao Y."/>
            <person name="Jia J."/>
        </authorList>
    </citation>
    <scope>NUCLEOTIDE SEQUENCE [LARGE SCALE GENOMIC DNA]</scope>
    <source>
        <strain evidence="3">cv. AL8/78</strain>
    </source>
</reference>
<dbReference type="AlphaFoldDB" id="A0A453SAT0"/>